<proteinExistence type="inferred from homology"/>
<organism evidence="4 5">
    <name type="scientific">Phycomyces blakesleeanus (strain ATCC 8743b / DSM 1359 / FGSC 10004 / NBRC 33097 / NRRL 1555)</name>
    <dbReference type="NCBI Taxonomy" id="763407"/>
    <lineage>
        <taxon>Eukaryota</taxon>
        <taxon>Fungi</taxon>
        <taxon>Fungi incertae sedis</taxon>
        <taxon>Mucoromycota</taxon>
        <taxon>Mucoromycotina</taxon>
        <taxon>Mucoromycetes</taxon>
        <taxon>Mucorales</taxon>
        <taxon>Phycomycetaceae</taxon>
        <taxon>Phycomyces</taxon>
    </lineage>
</organism>
<dbReference type="EMBL" id="KV440975">
    <property type="protein sequence ID" value="OAD76704.1"/>
    <property type="molecule type" value="Genomic_DNA"/>
</dbReference>
<dbReference type="GO" id="GO:0005634">
    <property type="term" value="C:nucleus"/>
    <property type="evidence" value="ECO:0007669"/>
    <property type="project" value="TreeGrafter"/>
</dbReference>
<keyword evidence="5" id="KW-1185">Reference proteome</keyword>
<dbReference type="SUPFAM" id="SSF46689">
    <property type="entry name" value="Homeodomain-like"/>
    <property type="match status" value="1"/>
</dbReference>
<dbReference type="PROSITE" id="PS50090">
    <property type="entry name" value="MYB_LIKE"/>
    <property type="match status" value="1"/>
</dbReference>
<dbReference type="Proteomes" id="UP000077315">
    <property type="component" value="Unassembled WGS sequence"/>
</dbReference>
<name>A0A167NVL8_PHYB8</name>
<dbReference type="RefSeq" id="XP_018294744.1">
    <property type="nucleotide sequence ID" value="XM_018441070.1"/>
</dbReference>
<reference evidence="5" key="1">
    <citation type="submission" date="2015-06" db="EMBL/GenBank/DDBJ databases">
        <title>Expansion of signal transduction pathways in fungi by whole-genome duplication.</title>
        <authorList>
            <consortium name="DOE Joint Genome Institute"/>
            <person name="Corrochano L.M."/>
            <person name="Kuo A."/>
            <person name="Marcet-Houben M."/>
            <person name="Polaino S."/>
            <person name="Salamov A."/>
            <person name="Villalobos J.M."/>
            <person name="Alvarez M.I."/>
            <person name="Avalos J."/>
            <person name="Benito E.P."/>
            <person name="Benoit I."/>
            <person name="Burger G."/>
            <person name="Camino L.P."/>
            <person name="Canovas D."/>
            <person name="Cerda-Olmedo E."/>
            <person name="Cheng J.-F."/>
            <person name="Dominguez A."/>
            <person name="Elias M."/>
            <person name="Eslava A.P."/>
            <person name="Glaser F."/>
            <person name="Grimwood J."/>
            <person name="Gutierrez G."/>
            <person name="Heitman J."/>
            <person name="Henrissat B."/>
            <person name="Iturriaga E.A."/>
            <person name="Lang B.F."/>
            <person name="Lavin J.L."/>
            <person name="Lee S."/>
            <person name="Li W."/>
            <person name="Lindquist E."/>
            <person name="Lopez-Garcia S."/>
            <person name="Luque E.M."/>
            <person name="Marcos A.T."/>
            <person name="Martin J."/>
            <person name="McCluskey K."/>
            <person name="Medina H.R."/>
            <person name="Miralles-Duran A."/>
            <person name="Miyazaki A."/>
            <person name="Munoz-Torres E."/>
            <person name="Oguiza J.A."/>
            <person name="Ohm R."/>
            <person name="Olmedo M."/>
            <person name="Orejas M."/>
            <person name="Ortiz-Castellanos L."/>
            <person name="Pisabarro A.G."/>
            <person name="Rodriguez-Romero J."/>
            <person name="Ruiz-Herrera J."/>
            <person name="Ruiz-Vazquez R."/>
            <person name="Sanz C."/>
            <person name="Schackwitz W."/>
            <person name="Schmutz J."/>
            <person name="Shahriari M."/>
            <person name="Shelest E."/>
            <person name="Silva-Franco F."/>
            <person name="Soanes D."/>
            <person name="Syed K."/>
            <person name="Tagua V.G."/>
            <person name="Talbot N.J."/>
            <person name="Thon M."/>
            <person name="De vries R.P."/>
            <person name="Wiebenga A."/>
            <person name="Yadav J.S."/>
            <person name="Braun E.L."/>
            <person name="Baker S."/>
            <person name="Garre V."/>
            <person name="Horwitz B."/>
            <person name="Torres-Martinez S."/>
            <person name="Idnurm A."/>
            <person name="Herrera-Estrella A."/>
            <person name="Gabaldon T."/>
            <person name="Grigoriev I.V."/>
        </authorList>
    </citation>
    <scope>NUCLEOTIDE SEQUENCE [LARGE SCALE GENOMIC DNA]</scope>
    <source>
        <strain evidence="5">NRRL 1555(-)</strain>
    </source>
</reference>
<feature type="region of interest" description="Disordered" evidence="2">
    <location>
        <begin position="1"/>
        <end position="146"/>
    </location>
</feature>
<dbReference type="STRING" id="763407.A0A167NVL8"/>
<dbReference type="GO" id="GO:0036396">
    <property type="term" value="C:RNA N6-methyladenosine methyltransferase complex"/>
    <property type="evidence" value="ECO:0007669"/>
    <property type="project" value="TreeGrafter"/>
</dbReference>
<dbReference type="InterPro" id="IPR007757">
    <property type="entry name" value="MT-A70-like"/>
</dbReference>
<dbReference type="GO" id="GO:0008168">
    <property type="term" value="F:methyltransferase activity"/>
    <property type="evidence" value="ECO:0007669"/>
    <property type="project" value="TreeGrafter"/>
</dbReference>
<protein>
    <submittedName>
        <fullName evidence="4">Homeodomain-like DNA binding domain-containing transcription factor</fullName>
    </submittedName>
</protein>
<feature type="compositionally biased region" description="Polar residues" evidence="2">
    <location>
        <begin position="39"/>
        <end position="63"/>
    </location>
</feature>
<keyword evidence="4" id="KW-0371">Homeobox</keyword>
<keyword evidence="4" id="KW-0238">DNA-binding</keyword>
<feature type="domain" description="Myb-like" evidence="3">
    <location>
        <begin position="189"/>
        <end position="246"/>
    </location>
</feature>
<evidence type="ECO:0000313" key="5">
    <source>
        <dbReference type="Proteomes" id="UP000077315"/>
    </source>
</evidence>
<feature type="compositionally biased region" description="Polar residues" evidence="2">
    <location>
        <begin position="77"/>
        <end position="87"/>
    </location>
</feature>
<feature type="compositionally biased region" description="Polar residues" evidence="2">
    <location>
        <begin position="136"/>
        <end position="145"/>
    </location>
</feature>
<dbReference type="InterPro" id="IPR009057">
    <property type="entry name" value="Homeodomain-like_sf"/>
</dbReference>
<evidence type="ECO:0000256" key="2">
    <source>
        <dbReference type="SAM" id="MobiDB-lite"/>
    </source>
</evidence>
<dbReference type="AlphaFoldDB" id="A0A167NVL8"/>
<dbReference type="VEuPathDB" id="FungiDB:PHYBLDRAFT_63089"/>
<dbReference type="InterPro" id="IPR001005">
    <property type="entry name" value="SANT/Myb"/>
</dbReference>
<comment type="similarity">
    <text evidence="1">Belongs to the MT-A70-like family.</text>
</comment>
<dbReference type="InParanoid" id="A0A167NVL8"/>
<dbReference type="PANTHER" id="PTHR12829">
    <property type="entry name" value="N6-ADENOSINE-METHYLTRANSFERASE"/>
    <property type="match status" value="1"/>
</dbReference>
<dbReference type="GO" id="GO:0003677">
    <property type="term" value="F:DNA binding"/>
    <property type="evidence" value="ECO:0007669"/>
    <property type="project" value="UniProtKB-KW"/>
</dbReference>
<dbReference type="PANTHER" id="PTHR12829:SF8">
    <property type="entry name" value="CHROMOSOME UNDETERMINED SCAFFOLD_82, WHOLE GENOME SHOTGUN SEQUENCE"/>
    <property type="match status" value="1"/>
</dbReference>
<evidence type="ECO:0000256" key="1">
    <source>
        <dbReference type="PROSITE-ProRule" id="PRU00489"/>
    </source>
</evidence>
<evidence type="ECO:0000259" key="3">
    <source>
        <dbReference type="PROSITE" id="PS50090"/>
    </source>
</evidence>
<dbReference type="GeneID" id="29001976"/>
<sequence>MHRESSPSSSKPGRSSSSSQSPLPFRLSLSKKPKKLGSESTAISTSSKQNSPDVSESSLNSTIKAKDEDDEDDIQFDSITPRINTLDTDGESMDTSENSSEDEYIEDSAKKNISNRIKPDISSAKPRPTVRDTNSESKSAQSTDLQPLFLGEDTFSEASVKEWQTPRIKAWESRRSTPETFYFRFVAPGEGQSNGKWSKEEHKCFMDRYEEWIASGRKMGHSWGLFSIKIPHRVGYQCMNYYRRLVRRGEIKDNAYDTTNGVLKHVGRERASVTISSTELGPEWETEHVKNIEKNVNNWIKEFHNSTGRKPSGKSKTEKLVVRRSVPIGDLIKAQPARKRKRVSEINPDEEDFMEMQEDEPERMNVSTHPIDWEEGWKERLENYKDFMKPFLDTETRENYWHAKQRWRQGLVTTEMLLAKKPIQRLVPQETTEPIIKPLANRMQASLSRFFAGVKKLKVDTPEELISNVRIPNDLFSGVRHILPLKMAIEKKTGRTKTIYYEVDDIMDSIKTIDEVLENVPEHLSHQSPLEGVLVDPPWEFYVNDGRNDGRCTWNLKNMAMLMDKILDKMTAGLIFIWTHKLIQADVVKLMSTLGCKYVENLVWFKKSVNNVQLDQPSPYISSAKEILLMFKKGEGFELRHQRSADVIIEFESPREEWIHDEYTEPKPNAVYEMIETLLPKAAYDETLGRGRFLELWSKRVSPKREGWISFHQKKYPLVMTADPQIQDTEMCIKDEFSNMSIKEYIKNEDRIMDEDMLEG</sequence>
<feature type="compositionally biased region" description="Acidic residues" evidence="2">
    <location>
        <begin position="88"/>
        <end position="106"/>
    </location>
</feature>
<gene>
    <name evidence="4" type="ORF">PHYBLDRAFT_63089</name>
</gene>
<feature type="compositionally biased region" description="Low complexity" evidence="2">
    <location>
        <begin position="1"/>
        <end position="28"/>
    </location>
</feature>
<accession>A0A167NVL8</accession>
<dbReference type="OrthoDB" id="6781668at2759"/>
<evidence type="ECO:0000313" key="4">
    <source>
        <dbReference type="EMBL" id="OAD76704.1"/>
    </source>
</evidence>
<dbReference type="PROSITE" id="PS51143">
    <property type="entry name" value="MT_A70"/>
    <property type="match status" value="1"/>
</dbReference>